<dbReference type="InterPro" id="IPR001478">
    <property type="entry name" value="PDZ"/>
</dbReference>
<name>A0ABR9WKE1_9BACT</name>
<dbReference type="InterPro" id="IPR036034">
    <property type="entry name" value="PDZ_sf"/>
</dbReference>
<dbReference type="Gene3D" id="2.30.42.10">
    <property type="match status" value="1"/>
</dbReference>
<keyword evidence="3" id="KW-0378">Hydrolase</keyword>
<evidence type="ECO:0000256" key="1">
    <source>
        <dbReference type="SAM" id="SignalP"/>
    </source>
</evidence>
<accession>A0ABR9WKE1</accession>
<keyword evidence="1" id="KW-0732">Signal</keyword>
<dbReference type="SUPFAM" id="SSF50156">
    <property type="entry name" value="PDZ domain-like"/>
    <property type="match status" value="1"/>
</dbReference>
<evidence type="ECO:0000259" key="2">
    <source>
        <dbReference type="SMART" id="SM00228"/>
    </source>
</evidence>
<feature type="domain" description="PDZ" evidence="2">
    <location>
        <begin position="336"/>
        <end position="410"/>
    </location>
</feature>
<proteinExistence type="predicted"/>
<dbReference type="SMART" id="SM00228">
    <property type="entry name" value="PDZ"/>
    <property type="match status" value="1"/>
</dbReference>
<keyword evidence="4" id="KW-1185">Reference proteome</keyword>
<dbReference type="RefSeq" id="WP_194124254.1">
    <property type="nucleotide sequence ID" value="NZ_JACYGY010000002.1"/>
</dbReference>
<organism evidence="3 4">
    <name type="scientific">Dyadobacter subterraneus</name>
    <dbReference type="NCBI Taxonomy" id="2773304"/>
    <lineage>
        <taxon>Bacteria</taxon>
        <taxon>Pseudomonadati</taxon>
        <taxon>Bacteroidota</taxon>
        <taxon>Cytophagia</taxon>
        <taxon>Cytophagales</taxon>
        <taxon>Spirosomataceae</taxon>
        <taxon>Dyadobacter</taxon>
    </lineage>
</organism>
<feature type="signal peptide" evidence="1">
    <location>
        <begin position="1"/>
        <end position="24"/>
    </location>
</feature>
<sequence>MKTFIWLCLFSMVVFTKPAISASADGVELADAEKYGYFLEKNHKTARIPFELHSNLILVYVKVNDVDSLRFILDTGVSSIIITDPLILKPDKLRLTRTVNLAGAGEGKSIAAHVAIDNRFSMGRLKANHQNIVVIEKDFLHLSEYVGVPVHGIFGYDVFNNFVVTIDFAKRELVLVQNGKYKYKASKGDKHEITIEDAKPFTNAVTLFADGREKPIRVLIDTGAGHALLLNNTPNETYRLPEKVIRAQLGRGLNGVINGNLGRVDRMRLGKFELDNIVASFPDSVGFSAKMSKGVERQGNIGCELLRRFKVTMNYHEGYMVLKPVRRTMREKFEHDMSGMEIRADAANLHAYFVNHVQESSPAFSAGLVEGDQLLFIDNHAASELNVSEIYKLMQRGDGRNIDLLVKRNGAIFFTKITLRRMI</sequence>
<protein>
    <submittedName>
        <fullName evidence="3">Aspartyl protease family protein</fullName>
    </submittedName>
</protein>
<reference evidence="4" key="1">
    <citation type="submission" date="2023-07" db="EMBL/GenBank/DDBJ databases">
        <title>Dyadobacter sp. nov 'subterranea' isolated from contaminted grondwater.</title>
        <authorList>
            <person name="Szabo I."/>
            <person name="Al-Omari J."/>
            <person name="Szerdahelyi S.G."/>
            <person name="Rado J."/>
        </authorList>
    </citation>
    <scope>NUCLEOTIDE SEQUENCE [LARGE SCALE GENOMIC DNA]</scope>
    <source>
        <strain evidence="4">UP-52</strain>
    </source>
</reference>
<dbReference type="EMBL" id="JACYGY010000002">
    <property type="protein sequence ID" value="MBE9465986.1"/>
    <property type="molecule type" value="Genomic_DNA"/>
</dbReference>
<dbReference type="GO" id="GO:0008233">
    <property type="term" value="F:peptidase activity"/>
    <property type="evidence" value="ECO:0007669"/>
    <property type="project" value="UniProtKB-KW"/>
</dbReference>
<dbReference type="Gene3D" id="2.40.70.10">
    <property type="entry name" value="Acid Proteases"/>
    <property type="match status" value="2"/>
</dbReference>
<comment type="caution">
    <text evidence="3">The sequence shown here is derived from an EMBL/GenBank/DDBJ whole genome shotgun (WGS) entry which is preliminary data.</text>
</comment>
<dbReference type="GO" id="GO:0006508">
    <property type="term" value="P:proteolysis"/>
    <property type="evidence" value="ECO:0007669"/>
    <property type="project" value="UniProtKB-KW"/>
</dbReference>
<evidence type="ECO:0000313" key="3">
    <source>
        <dbReference type="EMBL" id="MBE9465986.1"/>
    </source>
</evidence>
<feature type="chain" id="PRO_5047367024" evidence="1">
    <location>
        <begin position="25"/>
        <end position="423"/>
    </location>
</feature>
<dbReference type="Proteomes" id="UP000634134">
    <property type="component" value="Unassembled WGS sequence"/>
</dbReference>
<gene>
    <name evidence="3" type="ORF">IEE83_29300</name>
</gene>
<dbReference type="Pfam" id="PF13650">
    <property type="entry name" value="Asp_protease_2"/>
    <property type="match status" value="2"/>
</dbReference>
<evidence type="ECO:0000313" key="4">
    <source>
        <dbReference type="Proteomes" id="UP000634134"/>
    </source>
</evidence>
<keyword evidence="3" id="KW-0645">Protease</keyword>
<dbReference type="InterPro" id="IPR021109">
    <property type="entry name" value="Peptidase_aspartic_dom_sf"/>
</dbReference>